<accession>A0AAD9H3Q2</accession>
<feature type="compositionally biased region" description="Basic and acidic residues" evidence="6">
    <location>
        <begin position="296"/>
        <end position="309"/>
    </location>
</feature>
<dbReference type="GO" id="GO:0008270">
    <property type="term" value="F:zinc ion binding"/>
    <property type="evidence" value="ECO:0007669"/>
    <property type="project" value="UniProtKB-KW"/>
</dbReference>
<feature type="region of interest" description="Disordered" evidence="6">
    <location>
        <begin position="54"/>
        <end position="109"/>
    </location>
</feature>
<evidence type="ECO:0000256" key="5">
    <source>
        <dbReference type="SAM" id="Coils"/>
    </source>
</evidence>
<feature type="compositionally biased region" description="Low complexity" evidence="6">
    <location>
        <begin position="65"/>
        <end position="81"/>
    </location>
</feature>
<keyword evidence="5" id="KW-0175">Coiled coil</keyword>
<dbReference type="Pfam" id="PF06839">
    <property type="entry name" value="Zn_ribbon_GRF"/>
    <property type="match status" value="1"/>
</dbReference>
<organism evidence="8 9">
    <name type="scientific">Colletotrichum zoysiae</name>
    <dbReference type="NCBI Taxonomy" id="1216348"/>
    <lineage>
        <taxon>Eukaryota</taxon>
        <taxon>Fungi</taxon>
        <taxon>Dikarya</taxon>
        <taxon>Ascomycota</taxon>
        <taxon>Pezizomycotina</taxon>
        <taxon>Sordariomycetes</taxon>
        <taxon>Hypocreomycetidae</taxon>
        <taxon>Glomerellales</taxon>
        <taxon>Glomerellaceae</taxon>
        <taxon>Colletotrichum</taxon>
        <taxon>Colletotrichum graminicola species complex</taxon>
    </lineage>
</organism>
<keyword evidence="2 4" id="KW-0863">Zinc-finger</keyword>
<keyword evidence="3" id="KW-0862">Zinc</keyword>
<feature type="region of interest" description="Disordered" evidence="6">
    <location>
        <begin position="280"/>
        <end position="398"/>
    </location>
</feature>
<feature type="region of interest" description="Disordered" evidence="6">
    <location>
        <begin position="174"/>
        <end position="201"/>
    </location>
</feature>
<dbReference type="PROSITE" id="PS51999">
    <property type="entry name" value="ZF_GRF"/>
    <property type="match status" value="1"/>
</dbReference>
<evidence type="ECO:0000256" key="1">
    <source>
        <dbReference type="ARBA" id="ARBA00022723"/>
    </source>
</evidence>
<dbReference type="AlphaFoldDB" id="A0AAD9H3Q2"/>
<proteinExistence type="predicted"/>
<feature type="compositionally biased region" description="Low complexity" evidence="6">
    <location>
        <begin position="180"/>
        <end position="200"/>
    </location>
</feature>
<dbReference type="Proteomes" id="UP001232148">
    <property type="component" value="Unassembled WGS sequence"/>
</dbReference>
<keyword evidence="9" id="KW-1185">Reference proteome</keyword>
<evidence type="ECO:0000259" key="7">
    <source>
        <dbReference type="PROSITE" id="PS51999"/>
    </source>
</evidence>
<gene>
    <name evidence="8" type="ORF">LX32DRAFT_646104</name>
</gene>
<feature type="domain" description="GRF-type" evidence="7">
    <location>
        <begin position="121"/>
        <end position="164"/>
    </location>
</feature>
<evidence type="ECO:0000313" key="8">
    <source>
        <dbReference type="EMBL" id="KAK2021768.1"/>
    </source>
</evidence>
<sequence>MVRRLPWTHPHLKVGNAAKGKATSTAVAPAGAFTTTTTCRSDTIPHLFAQMVSRTPRGGGRRLMYNSNYSRSSGDGSASRSRTYTPRSDRHTAGGTGSSPSPPPSQKRRLDGLCLEGNWYCNCTPRQQAAHLQVKKKNANHGRFFYKCEKRRGGCTFFLWEEDAKNRAEVSTLTLPPMPADGAPTTGTTPTTQVPTPSTASVAKIGSKPATAASAPAATAASPSPSAQRSVARQKFLDTYFSTARPTQAAAEADGPTDEAVAEAIPPRTAKRKRVLFDFDSDDGADEYGLGDVSSDEERAMNEAMERSARKLRGAAPLPPPSPSTPAAQRTVRDGAALPTPQTVTRTLFPDAKRRRHDDAGESPNTSFSTSTSTATAAAGDAGPPPSSTPSRGEEQLDPTEEVMALLAGQRVDGVTVRAVGDVLRRFSMQAKGLVRGRETVRAALKAKDERIAALQERVASLEARTRAQREEIADFKAGMMDLYSKH</sequence>
<dbReference type="InterPro" id="IPR010666">
    <property type="entry name" value="Znf_GRF"/>
</dbReference>
<dbReference type="EMBL" id="MU843080">
    <property type="protein sequence ID" value="KAK2021768.1"/>
    <property type="molecule type" value="Genomic_DNA"/>
</dbReference>
<feature type="compositionally biased region" description="Low complexity" evidence="6">
    <location>
        <begin position="363"/>
        <end position="382"/>
    </location>
</feature>
<feature type="coiled-coil region" evidence="5">
    <location>
        <begin position="438"/>
        <end position="472"/>
    </location>
</feature>
<protein>
    <recommendedName>
        <fullName evidence="7">GRF-type domain-containing protein</fullName>
    </recommendedName>
</protein>
<evidence type="ECO:0000256" key="6">
    <source>
        <dbReference type="SAM" id="MobiDB-lite"/>
    </source>
</evidence>
<evidence type="ECO:0000256" key="2">
    <source>
        <dbReference type="ARBA" id="ARBA00022771"/>
    </source>
</evidence>
<evidence type="ECO:0000313" key="9">
    <source>
        <dbReference type="Proteomes" id="UP001232148"/>
    </source>
</evidence>
<keyword evidence="1" id="KW-0479">Metal-binding</keyword>
<comment type="caution">
    <text evidence="8">The sequence shown here is derived from an EMBL/GenBank/DDBJ whole genome shotgun (WGS) entry which is preliminary data.</text>
</comment>
<name>A0AAD9H3Q2_9PEZI</name>
<evidence type="ECO:0000256" key="4">
    <source>
        <dbReference type="PROSITE-ProRule" id="PRU01343"/>
    </source>
</evidence>
<reference evidence="8" key="1">
    <citation type="submission" date="2021-06" db="EMBL/GenBank/DDBJ databases">
        <title>Comparative genomics, transcriptomics and evolutionary studies reveal genomic signatures of adaptation to plant cell wall in hemibiotrophic fungi.</title>
        <authorList>
            <consortium name="DOE Joint Genome Institute"/>
            <person name="Baroncelli R."/>
            <person name="Diaz J.F."/>
            <person name="Benocci T."/>
            <person name="Peng M."/>
            <person name="Battaglia E."/>
            <person name="Haridas S."/>
            <person name="Andreopoulos W."/>
            <person name="Labutti K."/>
            <person name="Pangilinan J."/>
            <person name="Floch G.L."/>
            <person name="Makela M.R."/>
            <person name="Henrissat B."/>
            <person name="Grigoriev I.V."/>
            <person name="Crouch J.A."/>
            <person name="De Vries R.P."/>
            <person name="Sukno S.A."/>
            <person name="Thon M.R."/>
        </authorList>
    </citation>
    <scope>NUCLEOTIDE SEQUENCE</scope>
    <source>
        <strain evidence="8">MAFF235873</strain>
    </source>
</reference>
<evidence type="ECO:0000256" key="3">
    <source>
        <dbReference type="ARBA" id="ARBA00022833"/>
    </source>
</evidence>